<dbReference type="InterPro" id="IPR015422">
    <property type="entry name" value="PyrdxlP-dep_Trfase_small"/>
</dbReference>
<dbReference type="Proteomes" id="UP001207337">
    <property type="component" value="Unassembled WGS sequence"/>
</dbReference>
<evidence type="ECO:0000256" key="3">
    <source>
        <dbReference type="RuleBase" id="RU004508"/>
    </source>
</evidence>
<keyword evidence="5" id="KW-1185">Reference proteome</keyword>
<sequence>MKNVPFLNLKDYNKRYEDDIQASLNRVISSGWYLLGDEKKSFELEFSDFIGVDYTIGVGSGLDALKIILKAYQVMGHCKDGDEVIVPANTFIASILAITDSDLKPVLVEPDEKTYNIDPDLIKENITPRTKAIMIVHLYGQNAYSKKIKKLCDKYNLKLIEDAAQAHGARFKGRRIGSLGDAAAFSFYPGKNLGAMGDAGAICTDNQELAECCRMLGNYGAASKYRYKHKGFNSRMDELQAGVLRVKLQGLEDDNQRRREVSNFYLENISNEKIELPGQQNATTVLKDESHVWHLFVVRVKNRDQFINHLQEHGVEASIHYPIAPNEQAGYPKLQNLSLPITERLHREVVSLPMSPVLKREDLQQVVQAVESY</sequence>
<comment type="similarity">
    <text evidence="2 3">Belongs to the DegT/DnrJ/EryC1 family.</text>
</comment>
<keyword evidence="4" id="KW-0808">Transferase</keyword>
<dbReference type="RefSeq" id="WP_265790385.1">
    <property type="nucleotide sequence ID" value="NZ_BAABRS010000003.1"/>
</dbReference>
<dbReference type="EMBL" id="JAJNDC010000003">
    <property type="protein sequence ID" value="MCW9713579.1"/>
    <property type="molecule type" value="Genomic_DNA"/>
</dbReference>
<dbReference type="PANTHER" id="PTHR30244">
    <property type="entry name" value="TRANSAMINASE"/>
    <property type="match status" value="1"/>
</dbReference>
<evidence type="ECO:0000313" key="5">
    <source>
        <dbReference type="Proteomes" id="UP001207337"/>
    </source>
</evidence>
<dbReference type="InterPro" id="IPR015424">
    <property type="entry name" value="PyrdxlP-dep_Trfase"/>
</dbReference>
<organism evidence="4 5">
    <name type="scientific">Fodinibius salicampi</name>
    <dbReference type="NCBI Taxonomy" id="1920655"/>
    <lineage>
        <taxon>Bacteria</taxon>
        <taxon>Pseudomonadati</taxon>
        <taxon>Balneolota</taxon>
        <taxon>Balneolia</taxon>
        <taxon>Balneolales</taxon>
        <taxon>Balneolaceae</taxon>
        <taxon>Fodinibius</taxon>
    </lineage>
</organism>
<gene>
    <name evidence="4" type="ORF">LQ318_11775</name>
</gene>
<dbReference type="GO" id="GO:0008483">
    <property type="term" value="F:transaminase activity"/>
    <property type="evidence" value="ECO:0007669"/>
    <property type="project" value="UniProtKB-KW"/>
</dbReference>
<dbReference type="Gene3D" id="3.90.1150.10">
    <property type="entry name" value="Aspartate Aminotransferase, domain 1"/>
    <property type="match status" value="1"/>
</dbReference>
<accession>A0ABT3Q0D5</accession>
<reference evidence="4 5" key="1">
    <citation type="submission" date="2021-11" db="EMBL/GenBank/DDBJ databases">
        <title>Aliifidinibius sp. nov., a new bacterium isolated from saline soil.</title>
        <authorList>
            <person name="Galisteo C."/>
            <person name="De La Haba R."/>
            <person name="Sanchez-Porro C."/>
            <person name="Ventosa A."/>
        </authorList>
    </citation>
    <scope>NUCLEOTIDE SEQUENCE [LARGE SCALE GENOMIC DNA]</scope>
    <source>
        <strain evidence="4 5">KACC 190600</strain>
    </source>
</reference>
<dbReference type="CDD" id="cd00616">
    <property type="entry name" value="AHBA_syn"/>
    <property type="match status" value="1"/>
</dbReference>
<dbReference type="Gene3D" id="3.40.640.10">
    <property type="entry name" value="Type I PLP-dependent aspartate aminotransferase-like (Major domain)"/>
    <property type="match status" value="1"/>
</dbReference>
<dbReference type="SUPFAM" id="SSF53383">
    <property type="entry name" value="PLP-dependent transferases"/>
    <property type="match status" value="1"/>
</dbReference>
<keyword evidence="4" id="KW-0032">Aminotransferase</keyword>
<dbReference type="Pfam" id="PF01041">
    <property type="entry name" value="DegT_DnrJ_EryC1"/>
    <property type="match status" value="1"/>
</dbReference>
<keyword evidence="1 3" id="KW-0663">Pyridoxal phosphate</keyword>
<name>A0ABT3Q0D5_9BACT</name>
<proteinExistence type="inferred from homology"/>
<evidence type="ECO:0000256" key="1">
    <source>
        <dbReference type="ARBA" id="ARBA00022898"/>
    </source>
</evidence>
<protein>
    <submittedName>
        <fullName evidence="4">DegT/DnrJ/EryC1/StrS family aminotransferase</fullName>
    </submittedName>
</protein>
<dbReference type="PIRSF" id="PIRSF000390">
    <property type="entry name" value="PLP_StrS"/>
    <property type="match status" value="1"/>
</dbReference>
<dbReference type="InterPro" id="IPR015421">
    <property type="entry name" value="PyrdxlP-dep_Trfase_major"/>
</dbReference>
<evidence type="ECO:0000313" key="4">
    <source>
        <dbReference type="EMBL" id="MCW9713579.1"/>
    </source>
</evidence>
<evidence type="ECO:0000256" key="2">
    <source>
        <dbReference type="ARBA" id="ARBA00037999"/>
    </source>
</evidence>
<dbReference type="InterPro" id="IPR000653">
    <property type="entry name" value="DegT/StrS_aminotransferase"/>
</dbReference>
<comment type="caution">
    <text evidence="4">The sequence shown here is derived from an EMBL/GenBank/DDBJ whole genome shotgun (WGS) entry which is preliminary data.</text>
</comment>
<dbReference type="PANTHER" id="PTHR30244:SF36">
    <property type="entry name" value="3-OXO-GLUCOSE-6-PHOSPHATE:GLUTAMATE AMINOTRANSFERASE"/>
    <property type="match status" value="1"/>
</dbReference>